<evidence type="ECO:0000313" key="5">
    <source>
        <dbReference type="EMBL" id="GFG50380.1"/>
    </source>
</evidence>
<dbReference type="PROSITE" id="PS50949">
    <property type="entry name" value="HTH_GNTR"/>
    <property type="match status" value="1"/>
</dbReference>
<evidence type="ECO:0000313" key="7">
    <source>
        <dbReference type="Proteomes" id="UP000220914"/>
    </source>
</evidence>
<dbReference type="RefSeq" id="WP_097939297.1">
    <property type="nucleotide sequence ID" value="NZ_BLKS01000001.1"/>
</dbReference>
<dbReference type="InterPro" id="IPR036388">
    <property type="entry name" value="WH-like_DNA-bd_sf"/>
</dbReference>
<sequence>MTDQIRQAVPYSVQAADIVRARILGGVYSPGQRLSEVELSSALGISRSPLREALRLLANEGLVTVISGRGVFVADFSEVEVRELLEIREALDVLAVRLASKRATPDDIKKLESNLEGLTTALRSHGSETQAWPSSDFHLCIYEVAGNRKLKEHGLAVHTQLRLVRFRSGAAAERMDQAHHEHLLMLAAISDHDADKAERRMREHLSNSATHIIQQIQEPGATRTG</sequence>
<comment type="caution">
    <text evidence="6">The sequence shown here is derived from an EMBL/GenBank/DDBJ whole genome shotgun (WGS) entry which is preliminary data.</text>
</comment>
<evidence type="ECO:0000313" key="6">
    <source>
        <dbReference type="EMBL" id="PEG40637.1"/>
    </source>
</evidence>
<dbReference type="SMART" id="SM00895">
    <property type="entry name" value="FCD"/>
    <property type="match status" value="1"/>
</dbReference>
<dbReference type="SMART" id="SM00345">
    <property type="entry name" value="HTH_GNTR"/>
    <property type="match status" value="1"/>
</dbReference>
<evidence type="ECO:0000256" key="3">
    <source>
        <dbReference type="ARBA" id="ARBA00023163"/>
    </source>
</evidence>
<dbReference type="InterPro" id="IPR008920">
    <property type="entry name" value="TF_FadR/GntR_C"/>
</dbReference>
<gene>
    <name evidence="6" type="ORF">CQY20_06805</name>
    <name evidence="5" type="ORF">MAGR_18210</name>
</gene>
<name>A0A2A7NA97_MYCAG</name>
<feature type="domain" description="HTH gntR-type" evidence="4">
    <location>
        <begin position="9"/>
        <end position="76"/>
    </location>
</feature>
<dbReference type="PANTHER" id="PTHR43537:SF45">
    <property type="entry name" value="GNTR FAMILY REGULATORY PROTEIN"/>
    <property type="match status" value="1"/>
</dbReference>
<keyword evidence="2" id="KW-0238">DNA-binding</keyword>
<dbReference type="PRINTS" id="PR00035">
    <property type="entry name" value="HTHGNTR"/>
</dbReference>
<evidence type="ECO:0000259" key="4">
    <source>
        <dbReference type="PROSITE" id="PS50949"/>
    </source>
</evidence>
<dbReference type="SUPFAM" id="SSF46785">
    <property type="entry name" value="Winged helix' DNA-binding domain"/>
    <property type="match status" value="1"/>
</dbReference>
<dbReference type="InterPro" id="IPR036390">
    <property type="entry name" value="WH_DNA-bd_sf"/>
</dbReference>
<dbReference type="EMBL" id="PDCP01000009">
    <property type="protein sequence ID" value="PEG40637.1"/>
    <property type="molecule type" value="Genomic_DNA"/>
</dbReference>
<dbReference type="Proteomes" id="UP000465302">
    <property type="component" value="Unassembled WGS sequence"/>
</dbReference>
<dbReference type="GO" id="GO:0003700">
    <property type="term" value="F:DNA-binding transcription factor activity"/>
    <property type="evidence" value="ECO:0007669"/>
    <property type="project" value="InterPro"/>
</dbReference>
<protein>
    <submittedName>
        <fullName evidence="5">GntR family transcriptional regulator</fullName>
    </submittedName>
</protein>
<dbReference type="GO" id="GO:0003677">
    <property type="term" value="F:DNA binding"/>
    <property type="evidence" value="ECO:0007669"/>
    <property type="project" value="UniProtKB-KW"/>
</dbReference>
<keyword evidence="1" id="KW-0805">Transcription regulation</keyword>
<proteinExistence type="predicted"/>
<dbReference type="CDD" id="cd07377">
    <property type="entry name" value="WHTH_GntR"/>
    <property type="match status" value="1"/>
</dbReference>
<dbReference type="InterPro" id="IPR011711">
    <property type="entry name" value="GntR_C"/>
</dbReference>
<dbReference type="PANTHER" id="PTHR43537">
    <property type="entry name" value="TRANSCRIPTIONAL REGULATOR, GNTR FAMILY"/>
    <property type="match status" value="1"/>
</dbReference>
<dbReference type="Proteomes" id="UP000220914">
    <property type="component" value="Unassembled WGS sequence"/>
</dbReference>
<dbReference type="EMBL" id="BLKS01000001">
    <property type="protein sequence ID" value="GFG50380.1"/>
    <property type="molecule type" value="Genomic_DNA"/>
</dbReference>
<dbReference type="Pfam" id="PF07729">
    <property type="entry name" value="FCD"/>
    <property type="match status" value="1"/>
</dbReference>
<dbReference type="AlphaFoldDB" id="A0A2A7NA97"/>
<reference evidence="6 7" key="1">
    <citation type="submission" date="2017-10" db="EMBL/GenBank/DDBJ databases">
        <title>The new phylogeny of genus Mycobacterium.</title>
        <authorList>
            <person name="Tortoli E."/>
            <person name="Trovato A."/>
            <person name="Cirillo D.M."/>
        </authorList>
    </citation>
    <scope>NUCLEOTIDE SEQUENCE [LARGE SCALE GENOMIC DNA]</scope>
    <source>
        <strain evidence="6 7">CCUG37673</strain>
    </source>
</reference>
<evidence type="ECO:0000313" key="8">
    <source>
        <dbReference type="Proteomes" id="UP000465302"/>
    </source>
</evidence>
<reference evidence="5 8" key="2">
    <citation type="journal article" date="2019" name="Emerg. Microbes Infect.">
        <title>Comprehensive subspecies identification of 175 nontuberculous mycobacteria species based on 7547 genomic profiles.</title>
        <authorList>
            <person name="Matsumoto Y."/>
            <person name="Kinjo T."/>
            <person name="Motooka D."/>
            <person name="Nabeya D."/>
            <person name="Jung N."/>
            <person name="Uechi K."/>
            <person name="Horii T."/>
            <person name="Iida T."/>
            <person name="Fujita J."/>
            <person name="Nakamura S."/>
        </authorList>
    </citation>
    <scope>NUCLEOTIDE SEQUENCE [LARGE SCALE GENOMIC DNA]</scope>
    <source>
        <strain evidence="5 8">JCM 6377</strain>
    </source>
</reference>
<reference evidence="5" key="3">
    <citation type="submission" date="2020-02" db="EMBL/GenBank/DDBJ databases">
        <authorList>
            <person name="Matsumoto Y."/>
            <person name="Motooka D."/>
            <person name="Nakamura S."/>
        </authorList>
    </citation>
    <scope>NUCLEOTIDE SEQUENCE</scope>
    <source>
        <strain evidence="5">JCM 6377</strain>
    </source>
</reference>
<dbReference type="SUPFAM" id="SSF48008">
    <property type="entry name" value="GntR ligand-binding domain-like"/>
    <property type="match status" value="1"/>
</dbReference>
<organism evidence="6 7">
    <name type="scientific">Mycolicibacterium agri</name>
    <name type="common">Mycobacterium agri</name>
    <dbReference type="NCBI Taxonomy" id="36811"/>
    <lineage>
        <taxon>Bacteria</taxon>
        <taxon>Bacillati</taxon>
        <taxon>Actinomycetota</taxon>
        <taxon>Actinomycetes</taxon>
        <taxon>Mycobacteriales</taxon>
        <taxon>Mycobacteriaceae</taxon>
        <taxon>Mycolicibacterium</taxon>
    </lineage>
</organism>
<dbReference type="InterPro" id="IPR000524">
    <property type="entry name" value="Tscrpt_reg_HTH_GntR"/>
</dbReference>
<evidence type="ECO:0000256" key="2">
    <source>
        <dbReference type="ARBA" id="ARBA00023125"/>
    </source>
</evidence>
<dbReference type="Gene3D" id="1.20.120.530">
    <property type="entry name" value="GntR ligand-binding domain-like"/>
    <property type="match status" value="1"/>
</dbReference>
<keyword evidence="3" id="KW-0804">Transcription</keyword>
<keyword evidence="7" id="KW-1185">Reference proteome</keyword>
<dbReference type="Pfam" id="PF00392">
    <property type="entry name" value="GntR"/>
    <property type="match status" value="1"/>
</dbReference>
<accession>A0A2A7NA97</accession>
<evidence type="ECO:0000256" key="1">
    <source>
        <dbReference type="ARBA" id="ARBA00023015"/>
    </source>
</evidence>
<dbReference type="Gene3D" id="1.10.10.10">
    <property type="entry name" value="Winged helix-like DNA-binding domain superfamily/Winged helix DNA-binding domain"/>
    <property type="match status" value="1"/>
</dbReference>
<dbReference type="OrthoDB" id="9816161at2"/>